<dbReference type="OrthoDB" id="10071381at2759"/>
<sequence length="1793" mass="195366">MFYSQFILAKKGPLGTIWIAAHLERKLRNNQVAETDIGDTVDSILFPEAPIALRLSGHLLLGVVRIYSRQVNNLFNDCSETLGKITQVFHSAAVDLPPEATTAPFHSITLPESFDFDELELHPDSENLFHLNGVHADQHVTTQEQITLQDTVDHNPYLGSTQFDPDERFGDDGCYFNLGLEFDEDLIVNKAHSSVEDASTSMQFLKEDLRQSMQNESAAAALSKEDIMEPSFGCENQVMPMDIDDNENDPSKLKLSGVQGNDKCAVEISSSKMGSSMISPIVTDPWNGHISSQASRKKDPVSSSSKLELADLHPHTTLNVAEFTPDLNQEYHLPDEASTPVLADGTSLPLEASLGHPEETTASKMLPGQLLPQRADTMISSIKAIGMLGNPNKVDPMNSSTEISSRKDSISVVANGLINSSQHTSIQQSRTQLLQEADESSLKQSSTALPWEGPSFQTDPSSSFLTSSSASLLQCGNIQISPLKENRSELSAALPCTSQQTCLEEDGTNVSQSIATLSFLQHPSLEQGLVKISGPSTKEGATALYTELGRFSTPYSSHLHQHEIAGFSTAKVSKAAVSTAYPNLLEKACAEENRVKLFQESVEQSTIPSCSVSTSSLASFPKPENAKNFPVKENVDSTSFTSFPSFLQQRESDSLQASAPISTPCQASEDSGRLNASQGCTKATMNYSDVLSMPSTSSLKQMENIQIPSMKENPVGVSAPLSCFSQQLYSQQHETRLPQESVKATLQCTTNTSSALLIPTAVSLPQFMNVQISSHKEDATTTPPINSTHPQQSGLQQNNAGLVQESANTFSPYKVILQEGAEFPMCRTSMPQQKSTLSASNKGCTAAPSTTFPSSSRQGSLQESRRNRVEDTDFSTREQAFSEQNQTHRKDIDLRVKFSSSLPSPADTATQSNIVHIHSDNGNVGAVNCSKDGSVSKHQQGAISPHKGGSFPTTSSASFFFSPMASKTQVDVNALPYLKDQSVSIGGQNTPRPAQQHNASGDAIPYTSFQIGTGSSGFGLPSNFSNSMAGQETLTLTSPAVFNTSTSGNLTSSLPTKSGSPCENMAYGTVKNPVASKCMLRQSTGQQGDGSTSAVMATLVQPTGTEKGGSLRSSYQLPPGSSNFTLLQSEVSVERIIGSRVARDNLYCPSNEEPNREFALSGSVKTPLRMNEIPESSTPGLDSIPMDDDVLASILGQRAKESKDLSTSVLPRMPINTAGAKRTKLISRAAFKRRKVDLDSVSIIHGDVIKQQLANTEDTCREKRKAPCSRLEVWNFIKECEGQGNFDEPSLSELSADIRELYCDIIHGRESKLSSVTDATEFNALQKIGPAEEGDLLVHYLKKISSKNACPSDEVNIKKNFSGDIRAVNNDASSSFVNSAQQATLDKHLCLNQASHNMEKFPRHQEININENDLSRDHIAENNKNSTIVNWAQQPALGKGEGQNQTSGNIEIVSKDICRDQLREDSQEQRVTKRADSVDLAEIESIKTRMPSKLTILDGGTEANFEEEEQSVSLHVANILEGATGTAGNTGMQEDAVKATHLETELVISEKMGNSLMVNSFSGNGSVKQGECMVEQHDKVMTSNEEQNQLNSHVCKQGCHGQNSILTSEDADVLAQGYQSAVDDSIEMPTFKARNSENGDAEAQTNVSFLAEEAKKTCSFDEMTTPMEVERDSEMDEILVEDERNFTYVEIDYCSDEQETSIQDDSGWSTRTRNIGKYLRNVFQGMDTSSKCLDNEANLRLERLLGQRTRKEAARMFFETLVLKTKDYVHVKQNAAYEDIVICPRTKLMKTEF</sequence>
<dbReference type="PANTHER" id="PTHR12585">
    <property type="entry name" value="SCC1 / RAD21 FAMILY MEMBER"/>
    <property type="match status" value="1"/>
</dbReference>
<reference evidence="10" key="1">
    <citation type="submission" date="2021-08" db="EMBL/GenBank/DDBJ databases">
        <title>WGS assembly of Ceratopteris richardii.</title>
        <authorList>
            <person name="Marchant D.B."/>
            <person name="Chen G."/>
            <person name="Jenkins J."/>
            <person name="Shu S."/>
            <person name="Leebens-Mack J."/>
            <person name="Grimwood J."/>
            <person name="Schmutz J."/>
            <person name="Soltis P."/>
            <person name="Soltis D."/>
            <person name="Chen Z.-H."/>
        </authorList>
    </citation>
    <scope>NUCLEOTIDE SEQUENCE</scope>
    <source>
        <strain evidence="10">Whitten #5841</strain>
        <tissue evidence="10">Leaf</tissue>
    </source>
</reference>
<comment type="similarity">
    <text evidence="2">Belongs to the rad21 family.</text>
</comment>
<dbReference type="Gene3D" id="1.10.10.580">
    <property type="entry name" value="Structural maintenance of chromosome 1. Chain E"/>
    <property type="match status" value="1"/>
</dbReference>
<dbReference type="InterPro" id="IPR036390">
    <property type="entry name" value="WH_DNA-bd_sf"/>
</dbReference>
<keyword evidence="11" id="KW-1185">Reference proteome</keyword>
<feature type="domain" description="Rad21/Rec8-like protein C-terminal eukaryotic" evidence="8">
    <location>
        <begin position="1739"/>
        <end position="1787"/>
    </location>
</feature>
<feature type="compositionally biased region" description="Low complexity" evidence="7">
    <location>
        <begin position="845"/>
        <end position="856"/>
    </location>
</feature>
<dbReference type="Pfam" id="PF04825">
    <property type="entry name" value="Rad21_Rec8_N"/>
    <property type="match status" value="1"/>
</dbReference>
<evidence type="ECO:0000256" key="4">
    <source>
        <dbReference type="ARBA" id="ARBA00022829"/>
    </source>
</evidence>
<feature type="compositionally biased region" description="Basic and acidic residues" evidence="7">
    <location>
        <begin position="863"/>
        <end position="876"/>
    </location>
</feature>
<comment type="subunit">
    <text evidence="6">Component of the cohesin complex.</text>
</comment>
<keyword evidence="3" id="KW-0131">Cell cycle</keyword>
<dbReference type="GO" id="GO:0008278">
    <property type="term" value="C:cohesin complex"/>
    <property type="evidence" value="ECO:0007669"/>
    <property type="project" value="InterPro"/>
</dbReference>
<dbReference type="InterPro" id="IPR039781">
    <property type="entry name" value="Rad21/Rec8-like"/>
</dbReference>
<evidence type="ECO:0000313" key="11">
    <source>
        <dbReference type="Proteomes" id="UP000825935"/>
    </source>
</evidence>
<evidence type="ECO:0008006" key="12">
    <source>
        <dbReference type="Google" id="ProtNLM"/>
    </source>
</evidence>
<evidence type="ECO:0000256" key="7">
    <source>
        <dbReference type="SAM" id="MobiDB-lite"/>
    </source>
</evidence>
<evidence type="ECO:0000256" key="1">
    <source>
        <dbReference type="ARBA" id="ARBA00004123"/>
    </source>
</evidence>
<feature type="region of interest" description="Disordered" evidence="7">
    <location>
        <begin position="832"/>
        <end position="889"/>
    </location>
</feature>
<dbReference type="Proteomes" id="UP000825935">
    <property type="component" value="Chromosome 31"/>
</dbReference>
<comment type="subcellular location">
    <subcellularLocation>
        <location evidence="1">Nucleus</location>
    </subcellularLocation>
</comment>
<dbReference type="SUPFAM" id="SSF46785">
    <property type="entry name" value="Winged helix' DNA-binding domain"/>
    <property type="match status" value="1"/>
</dbReference>
<evidence type="ECO:0000256" key="3">
    <source>
        <dbReference type="ARBA" id="ARBA00022776"/>
    </source>
</evidence>
<dbReference type="FunFam" id="1.10.10.580:FF:000002">
    <property type="entry name" value="Sister chromatid cohesion 1 protein 4"/>
    <property type="match status" value="1"/>
</dbReference>
<feature type="compositionally biased region" description="Polar residues" evidence="7">
    <location>
        <begin position="832"/>
        <end position="843"/>
    </location>
</feature>
<feature type="region of interest" description="Disordered" evidence="7">
    <location>
        <begin position="437"/>
        <end position="460"/>
    </location>
</feature>
<keyword evidence="5" id="KW-0539">Nucleus</keyword>
<accession>A0A8T2QXH4</accession>
<dbReference type="OMA" id="IHTSAPM"/>
<dbReference type="Pfam" id="PF04824">
    <property type="entry name" value="Rad21_Rec8"/>
    <property type="match status" value="1"/>
</dbReference>
<dbReference type="CDD" id="cd21793">
    <property type="entry name" value="Rad21_Rec8_M_AtSYN1-like"/>
    <property type="match status" value="1"/>
</dbReference>
<evidence type="ECO:0000313" key="10">
    <source>
        <dbReference type="EMBL" id="KAH7288178.1"/>
    </source>
</evidence>
<dbReference type="PANTHER" id="PTHR12585:SF69">
    <property type="entry name" value="FI11703P"/>
    <property type="match status" value="1"/>
</dbReference>
<evidence type="ECO:0000256" key="6">
    <source>
        <dbReference type="ARBA" id="ARBA00064543"/>
    </source>
</evidence>
<dbReference type="GO" id="GO:0005634">
    <property type="term" value="C:nucleus"/>
    <property type="evidence" value="ECO:0007669"/>
    <property type="project" value="UniProtKB-SubCell"/>
</dbReference>
<dbReference type="InterPro" id="IPR006909">
    <property type="entry name" value="Rad21/Rec8_C_eu"/>
</dbReference>
<name>A0A8T2QXH4_CERRI</name>
<keyword evidence="3" id="KW-0498">Mitosis</keyword>
<dbReference type="GO" id="GO:0007059">
    <property type="term" value="P:chromosome segregation"/>
    <property type="evidence" value="ECO:0007669"/>
    <property type="project" value="UniProtKB-KW"/>
</dbReference>
<feature type="domain" description="Rad21/Rec8-like protein N-terminal" evidence="9">
    <location>
        <begin position="1"/>
        <end position="101"/>
    </location>
</feature>
<dbReference type="InterPro" id="IPR006910">
    <property type="entry name" value="Rad21_Rec8_N"/>
</dbReference>
<keyword evidence="4" id="KW-0159">Chromosome partition</keyword>
<feature type="region of interest" description="Disordered" evidence="7">
    <location>
        <begin position="775"/>
        <end position="795"/>
    </location>
</feature>
<dbReference type="GO" id="GO:0003682">
    <property type="term" value="F:chromatin binding"/>
    <property type="evidence" value="ECO:0007669"/>
    <property type="project" value="TreeGrafter"/>
</dbReference>
<dbReference type="InterPro" id="IPR023093">
    <property type="entry name" value="ScpA-like_C"/>
</dbReference>
<protein>
    <recommendedName>
        <fullName evidence="12">Sister chromatid cohesion 1 protein 4</fullName>
    </recommendedName>
</protein>
<gene>
    <name evidence="10" type="ORF">KP509_31G015800</name>
</gene>
<proteinExistence type="inferred from homology"/>
<feature type="region of interest" description="Disordered" evidence="7">
    <location>
        <begin position="287"/>
        <end position="310"/>
    </location>
</feature>
<evidence type="ECO:0000259" key="8">
    <source>
        <dbReference type="Pfam" id="PF04824"/>
    </source>
</evidence>
<dbReference type="GO" id="GO:1990414">
    <property type="term" value="P:replication-born double-strand break repair via sister chromatid exchange"/>
    <property type="evidence" value="ECO:0007669"/>
    <property type="project" value="TreeGrafter"/>
</dbReference>
<comment type="caution">
    <text evidence="10">The sequence shown here is derived from an EMBL/GenBank/DDBJ whole genome shotgun (WGS) entry which is preliminary data.</text>
</comment>
<keyword evidence="3" id="KW-0132">Cell division</keyword>
<evidence type="ECO:0000256" key="2">
    <source>
        <dbReference type="ARBA" id="ARBA00009870"/>
    </source>
</evidence>
<organism evidence="10 11">
    <name type="scientific">Ceratopteris richardii</name>
    <name type="common">Triangle waterfern</name>
    <dbReference type="NCBI Taxonomy" id="49495"/>
    <lineage>
        <taxon>Eukaryota</taxon>
        <taxon>Viridiplantae</taxon>
        <taxon>Streptophyta</taxon>
        <taxon>Embryophyta</taxon>
        <taxon>Tracheophyta</taxon>
        <taxon>Polypodiopsida</taxon>
        <taxon>Polypodiidae</taxon>
        <taxon>Polypodiales</taxon>
        <taxon>Pteridineae</taxon>
        <taxon>Pteridaceae</taxon>
        <taxon>Parkerioideae</taxon>
        <taxon>Ceratopteris</taxon>
    </lineage>
</organism>
<dbReference type="EMBL" id="CM035436">
    <property type="protein sequence ID" value="KAH7288178.1"/>
    <property type="molecule type" value="Genomic_DNA"/>
</dbReference>
<dbReference type="GO" id="GO:0007062">
    <property type="term" value="P:sister chromatid cohesion"/>
    <property type="evidence" value="ECO:0007669"/>
    <property type="project" value="InterPro"/>
</dbReference>
<evidence type="ECO:0000259" key="9">
    <source>
        <dbReference type="Pfam" id="PF04825"/>
    </source>
</evidence>
<feature type="compositionally biased region" description="Polar residues" evidence="7">
    <location>
        <begin position="780"/>
        <end position="795"/>
    </location>
</feature>
<evidence type="ECO:0000256" key="5">
    <source>
        <dbReference type="ARBA" id="ARBA00023242"/>
    </source>
</evidence>